<protein>
    <recommendedName>
        <fullName evidence="1">Reverse transcriptase domain-containing protein</fullName>
    </recommendedName>
</protein>
<dbReference type="EMBL" id="GDRN01111567">
    <property type="protein sequence ID" value="JAI56756.1"/>
    <property type="molecule type" value="Transcribed_RNA"/>
</dbReference>
<organism evidence="2">
    <name type="scientific">Scylla olivacea</name>
    <name type="common">Orange mud crab</name>
    <name type="synonym">Cancer olivacea</name>
    <dbReference type="NCBI Taxonomy" id="85551"/>
    <lineage>
        <taxon>Eukaryota</taxon>
        <taxon>Metazoa</taxon>
        <taxon>Ecdysozoa</taxon>
        <taxon>Arthropoda</taxon>
        <taxon>Crustacea</taxon>
        <taxon>Multicrustacea</taxon>
        <taxon>Malacostraca</taxon>
        <taxon>Eumalacostraca</taxon>
        <taxon>Eucarida</taxon>
        <taxon>Decapoda</taxon>
        <taxon>Pleocyemata</taxon>
        <taxon>Brachyura</taxon>
        <taxon>Eubrachyura</taxon>
        <taxon>Portunoidea</taxon>
        <taxon>Portunidae</taxon>
        <taxon>Portuninae</taxon>
        <taxon>Scylla</taxon>
    </lineage>
</organism>
<dbReference type="CDD" id="cd01650">
    <property type="entry name" value="RT_nLTR_like"/>
    <property type="match status" value="1"/>
</dbReference>
<evidence type="ECO:0000259" key="1">
    <source>
        <dbReference type="Pfam" id="PF00078"/>
    </source>
</evidence>
<proteinExistence type="predicted"/>
<dbReference type="InterPro" id="IPR000477">
    <property type="entry name" value="RT_dom"/>
</dbReference>
<dbReference type="PANTHER" id="PTHR33395">
    <property type="entry name" value="TRANSCRIPTASE, PUTATIVE-RELATED-RELATED"/>
    <property type="match status" value="1"/>
</dbReference>
<accession>A0A0P4VVD8</accession>
<reference evidence="2" key="1">
    <citation type="submission" date="2015-09" db="EMBL/GenBank/DDBJ databases">
        <title>Scylla olivacea transcriptome.</title>
        <authorList>
            <person name="Ikhwanuddin M."/>
        </authorList>
    </citation>
    <scope>NUCLEOTIDE SEQUENCE</scope>
</reference>
<evidence type="ECO:0000313" key="2">
    <source>
        <dbReference type="EMBL" id="JAI56756.1"/>
    </source>
</evidence>
<feature type="domain" description="Reverse transcriptase" evidence="1">
    <location>
        <begin position="252"/>
        <end position="341"/>
    </location>
</feature>
<dbReference type="AlphaFoldDB" id="A0A0P4VVD8"/>
<sequence>MRRYFGEVDWSTLITASNVQKKWEAFINIYEEGVKRYVPKVETKRRYNNDWYNRRCEIAREERETAWNRWRRKNTQELWQNYTTTRNEYVRVIREERKNYEKDVMDKCKEEPKLFFRYVNSKMKNREGISRLKVNGQMCEDPAELAEIMNRSFQSVFTKEKTFVWQSEMSEEMGLGEIQVTEEDVKKQMERLDVRKIPGPDGVSGWILKECNQQLTWVIHNIIKSSLIESRVPIEWKRANIVPIYKGGSKEEPLNYRPVSLTSVVCKMCERLVKDKWMQYLEGNEVIIKQQFGFRRGRSCVTNLLSFYSRVVDIMQERDGWADCVYLDLKKAFDKVPHRKLL</sequence>
<dbReference type="PANTHER" id="PTHR33395:SF22">
    <property type="entry name" value="REVERSE TRANSCRIPTASE DOMAIN-CONTAINING PROTEIN"/>
    <property type="match status" value="1"/>
</dbReference>
<dbReference type="Pfam" id="PF00078">
    <property type="entry name" value="RVT_1"/>
    <property type="match status" value="1"/>
</dbReference>
<name>A0A0P4VVD8_SCYOL</name>